<feature type="region of interest" description="Disordered" evidence="1">
    <location>
        <begin position="556"/>
        <end position="582"/>
    </location>
</feature>
<dbReference type="PROSITE" id="PS50222">
    <property type="entry name" value="EF_HAND_2"/>
    <property type="match status" value="1"/>
</dbReference>
<gene>
    <name evidence="3" type="primary">proP</name>
    <name evidence="3" type="ORF">SNEC2469_LOCUS25445</name>
</gene>
<feature type="region of interest" description="Disordered" evidence="1">
    <location>
        <begin position="920"/>
        <end position="952"/>
    </location>
</feature>
<protein>
    <submittedName>
        <fullName evidence="3">ProP protein</fullName>
    </submittedName>
</protein>
<comment type="caution">
    <text evidence="3">The sequence shown here is derived from an EMBL/GenBank/DDBJ whole genome shotgun (WGS) entry which is preliminary data.</text>
</comment>
<accession>A0A812ZXP4</accession>
<evidence type="ECO:0000259" key="2">
    <source>
        <dbReference type="PROSITE" id="PS50222"/>
    </source>
</evidence>
<name>A0A812ZXP4_9DINO</name>
<feature type="compositionally biased region" description="Basic residues" evidence="1">
    <location>
        <begin position="929"/>
        <end position="938"/>
    </location>
</feature>
<proteinExistence type="predicted"/>
<dbReference type="PANTHER" id="PTHR23159">
    <property type="entry name" value="CENTROSOMAL PROTEIN 2"/>
    <property type="match status" value="1"/>
</dbReference>
<dbReference type="PANTHER" id="PTHR23159:SF31">
    <property type="entry name" value="CENTROSOME-ASSOCIATED PROTEIN CEP250 ISOFORM X1"/>
    <property type="match status" value="1"/>
</dbReference>
<dbReference type="Proteomes" id="UP000601435">
    <property type="component" value="Unassembled WGS sequence"/>
</dbReference>
<dbReference type="InterPro" id="IPR002048">
    <property type="entry name" value="EF_hand_dom"/>
</dbReference>
<dbReference type="EMBL" id="CAJNJA010050198">
    <property type="protein sequence ID" value="CAE7840381.1"/>
    <property type="molecule type" value="Genomic_DNA"/>
</dbReference>
<feature type="compositionally biased region" description="Polar residues" evidence="1">
    <location>
        <begin position="563"/>
        <end position="580"/>
    </location>
</feature>
<dbReference type="InterPro" id="IPR011992">
    <property type="entry name" value="EF-hand-dom_pair"/>
</dbReference>
<evidence type="ECO:0000313" key="3">
    <source>
        <dbReference type="EMBL" id="CAE7840381.1"/>
    </source>
</evidence>
<dbReference type="GO" id="GO:0005509">
    <property type="term" value="F:calcium ion binding"/>
    <property type="evidence" value="ECO:0007669"/>
    <property type="project" value="InterPro"/>
</dbReference>
<keyword evidence="4" id="KW-1185">Reference proteome</keyword>
<evidence type="ECO:0000313" key="4">
    <source>
        <dbReference type="Proteomes" id="UP000601435"/>
    </source>
</evidence>
<dbReference type="Gene3D" id="1.10.418.10">
    <property type="entry name" value="Calponin-like domain"/>
    <property type="match status" value="1"/>
</dbReference>
<reference evidence="3" key="1">
    <citation type="submission" date="2021-02" db="EMBL/GenBank/DDBJ databases">
        <authorList>
            <person name="Dougan E. K."/>
            <person name="Rhodes N."/>
            <person name="Thang M."/>
            <person name="Chan C."/>
        </authorList>
    </citation>
    <scope>NUCLEOTIDE SEQUENCE</scope>
</reference>
<feature type="region of interest" description="Disordered" evidence="1">
    <location>
        <begin position="978"/>
        <end position="1000"/>
    </location>
</feature>
<dbReference type="SUPFAM" id="SSF47473">
    <property type="entry name" value="EF-hand"/>
    <property type="match status" value="1"/>
</dbReference>
<dbReference type="InterPro" id="IPR036872">
    <property type="entry name" value="CH_dom_sf"/>
</dbReference>
<dbReference type="OrthoDB" id="436314at2759"/>
<evidence type="ECO:0000256" key="1">
    <source>
        <dbReference type="SAM" id="MobiDB-lite"/>
    </source>
</evidence>
<feature type="domain" description="EF-hand" evidence="2">
    <location>
        <begin position="1232"/>
        <end position="1267"/>
    </location>
</feature>
<organism evidence="3 4">
    <name type="scientific">Symbiodinium necroappetens</name>
    <dbReference type="NCBI Taxonomy" id="1628268"/>
    <lineage>
        <taxon>Eukaryota</taxon>
        <taxon>Sar</taxon>
        <taxon>Alveolata</taxon>
        <taxon>Dinophyceae</taxon>
        <taxon>Suessiales</taxon>
        <taxon>Symbiodiniaceae</taxon>
        <taxon>Symbiodinium</taxon>
    </lineage>
</organism>
<dbReference type="SUPFAM" id="SSF116907">
    <property type="entry name" value="Hook domain"/>
    <property type="match status" value="1"/>
</dbReference>
<sequence length="1331" mass="147481">MPVGVFTIFDCRTDGLPFAARILHEVIHHWACASRDLATFGPDKTIQFGLSFVRRGGVEPAVPWGTYGRDVVLTLLDNLQASWVNDCDVTSGELSSQEEALCLALESLASGGEELGDACAGRAAVEVWSFWPRKLVQRCCSAASERLRGLQTAGIDVTVVKLADESFRSDDDGQGRLIDIKVDAAALLEWINSLAVVGEFVQSLDELANGKILLRVMRDVNPEAFSEHSGSELKALLRGLVEHFKGRQGCAEAVARHWLEEGGTVTSLLTQLVIWATLDNELPNHAYYVQTCQELSATSASAIVLIAERFSLDLDSSPLSSIIPGIPGFPRKSGAFTGSPGGSGALPRTLSAELPDFLEVGLDSETRFRRLKEHYIALKEEQERWEEERSRLNAELETERAKRVEAQEKERLAQAELRLADEASERAREEQRASMEMKLEQELWKATAELRQKEQEVERLREEVEISRVQAQNSQKLHSQLEMYKKRMEECQGWKREKDELRKQLDEITTSRQAGSGTVEHLHGRLANLRDDLASVSRERDEARLQIQMLQSQLEQAQTQAQSNDQEISQPTRAVETSGSGASGVLASQLGSVRDSEQERLARDLKARLDLRERELQVLHWRGQAESHALQAQETLMASCFHELGLRYHQLKVQHDLLQKRLYAEGQKMIGSTFQEVSMPPTRLAVLRHLRSRLSVKLMVNLELPGKFPATVEEWKVDAAYQENLDPCFNSVACSCSPILLLMPGQHEAANAQLSTSQFHFQRFVRAGGIDPCHFYGIPLVARPVSKVNLSSRIRNRDDAADSSSFEKLACLAQGQAALYASKVCPLELKTGCRTFHWLASVGSESRDSVLVLRGLANHHTTSLLGLQSQAVGEMSDGLNEEGVAPLSLDALPQLSVYNPLCAESVLHAAMLEVPWPAAMPSEVSRGRGGGRARGRGRGRGEPRPKVQAGLQTVEMQPVSCVGAKVAADLMPAANAGPAAPPALPTAVEPANTASAKRPRSSLGSAGSLAPLASLLCQWLAAKGVFILDRAGGCEHCCWQLQVRLLTQLKDQSDGTIVAGYRDRVNRYEVDVAQECFVRYFHSKSSSLWNADVIIEALADFGIKGDQIGFNNFCSIIEEARSKMRSTRSLAVFQAWKYADKEDAGGLKPDAVMQLLEDLQLAFGKDSLERQNVEAMVSDCRTDPATGLIGLTEVEFLVSAVREYMMQTQRSQERKLQVEYQLSDSMFQEFRSQLIRFHESFVELDDDDSGALDENEAMNLLTHFGCLSNVSSMSIEKKLQAEEIIEWYLNASEDHTLSFSRLGALRIAMRCYVSNMTLTLTRCKASKRCEK</sequence>